<reference evidence="1 2" key="1">
    <citation type="journal article" date="2019" name="Int. J. Syst. Evol. Microbiol.">
        <title>The Global Catalogue of Microorganisms (GCM) 10K type strain sequencing project: providing services to taxonomists for standard genome sequencing and annotation.</title>
        <authorList>
            <consortium name="The Broad Institute Genomics Platform"/>
            <consortium name="The Broad Institute Genome Sequencing Center for Infectious Disease"/>
            <person name="Wu L."/>
            <person name="Ma J."/>
        </authorList>
    </citation>
    <scope>NUCLEOTIDE SEQUENCE [LARGE SCALE GENOMIC DNA]</scope>
    <source>
        <strain evidence="1 2">JCM 6242</strain>
    </source>
</reference>
<protein>
    <recommendedName>
        <fullName evidence="3">DNA-binding protein</fullName>
    </recommendedName>
</protein>
<gene>
    <name evidence="1" type="ORF">GCM10010517_44630</name>
</gene>
<accession>A0ABN3W1D2</accession>
<evidence type="ECO:0000313" key="2">
    <source>
        <dbReference type="Proteomes" id="UP001500831"/>
    </source>
</evidence>
<comment type="caution">
    <text evidence="1">The sequence shown here is derived from an EMBL/GenBank/DDBJ whole genome shotgun (WGS) entry which is preliminary data.</text>
</comment>
<dbReference type="EMBL" id="BAAAVI010000032">
    <property type="protein sequence ID" value="GAA2881622.1"/>
    <property type="molecule type" value="Genomic_DNA"/>
</dbReference>
<proteinExistence type="predicted"/>
<sequence length="140" mass="15877">MLEVVAPAQLTAAGSLVTVDPVSTACHAPPMSELRREALVAMASGYLRRYPHCDPRPLTYQETADLLGLRRDQVRKRIEHLREELLDAPVRGLEGPDARKALCEWFLGMRLIGPRDLDWLWHRPGRTSGSQHEGRHRESH</sequence>
<organism evidence="1 2">
    <name type="scientific">Streptosporangium fragile</name>
    <dbReference type="NCBI Taxonomy" id="46186"/>
    <lineage>
        <taxon>Bacteria</taxon>
        <taxon>Bacillati</taxon>
        <taxon>Actinomycetota</taxon>
        <taxon>Actinomycetes</taxon>
        <taxon>Streptosporangiales</taxon>
        <taxon>Streptosporangiaceae</taxon>
        <taxon>Streptosporangium</taxon>
    </lineage>
</organism>
<dbReference type="Proteomes" id="UP001500831">
    <property type="component" value="Unassembled WGS sequence"/>
</dbReference>
<evidence type="ECO:0000313" key="1">
    <source>
        <dbReference type="EMBL" id="GAA2881622.1"/>
    </source>
</evidence>
<keyword evidence="2" id="KW-1185">Reference proteome</keyword>
<evidence type="ECO:0008006" key="3">
    <source>
        <dbReference type="Google" id="ProtNLM"/>
    </source>
</evidence>
<name>A0ABN3W1D2_9ACTN</name>